<dbReference type="RefSeq" id="NP_818656.1">
    <property type="nucleotide sequence ID" value="NC_004690.1"/>
</dbReference>
<proteinExistence type="predicted"/>
<dbReference type="EMBL" id="AP006270">
    <property type="protein sequence ID" value="BAC67260.1"/>
    <property type="molecule type" value="Genomic_DNA"/>
</dbReference>
<keyword evidence="2" id="KW-1185">Reference proteome</keyword>
<protein>
    <submittedName>
        <fullName evidence="1">Uncharacterized protein</fullName>
    </submittedName>
</protein>
<organismHost>
    <name type="scientific">Adoxophyes honmai</name>
    <name type="common">Smaller tea tortrix moth</name>
    <dbReference type="NCBI Taxonomy" id="85585"/>
</organismHost>
<reference evidence="1 2" key="1">
    <citation type="journal article" date="2003" name="Virology">
        <title>Genome sequence and organization of a nucleopolyhedrovirus isolated from the smaller tea tortrix, Adoxophyes honmai.</title>
        <authorList>
            <person name="Nakai M."/>
            <person name="Goto C."/>
            <person name="Kang W."/>
            <person name="Shikata M."/>
            <person name="Luque T."/>
            <person name="Kunimi Y."/>
        </authorList>
    </citation>
    <scope>NUCLEOTIDE SEQUENCE [LARGE SCALE GENOMIC DNA]</scope>
    <source>
        <strain evidence="1 2">ADN001</strain>
    </source>
</reference>
<accession>Q80LT7</accession>
<evidence type="ECO:0000313" key="1">
    <source>
        <dbReference type="EMBL" id="BAC67260.1"/>
    </source>
</evidence>
<dbReference type="OrthoDB" id="7659at10239"/>
<sequence>MSRDKMQSFVEGEAVTENFVCALSSQIFTLKQKDLLDLTADHVEDLLFYSALVNGNLQVSSELADWIKSFLEIREYAFNRHMTLTEEQKNLSMMTSMKDQVVDRALEESSPDYLSPPKTSVSNLLACTPPTTPKPLALPQVDNKEEEKNWALRAVKNIKPRLNRRFCCEKKCFTAPRLHLDGLVCDKCNGYNFCHCMCVTHIKREMMFVLEEYYGLNYKKHEDVSSLKLRFYMLKYHYLKLVKNQQQ</sequence>
<dbReference type="KEGG" id="vg:1485778"/>
<dbReference type="Proteomes" id="UP000232720">
    <property type="component" value="Genome"/>
</dbReference>
<organism evidence="1 2">
    <name type="scientific">Adoxophyes honmai nucleopolyhedrovirus</name>
    <dbReference type="NCBI Taxonomy" id="224399"/>
    <lineage>
        <taxon>Viruses</taxon>
        <taxon>Viruses incertae sedis</taxon>
        <taxon>Naldaviricetes</taxon>
        <taxon>Lefavirales</taxon>
        <taxon>Baculoviridae</taxon>
        <taxon>Alphabaculovirus</taxon>
        <taxon>Alphabaculovirus adhonmai</taxon>
    </lineage>
</organism>
<dbReference type="GeneID" id="1485778"/>
<evidence type="ECO:0000313" key="2">
    <source>
        <dbReference type="Proteomes" id="UP000232720"/>
    </source>
</evidence>
<name>Q80LT7_NPVAH</name>